<feature type="domain" description="HTH arsR-type" evidence="4">
    <location>
        <begin position="244"/>
        <end position="337"/>
    </location>
</feature>
<dbReference type="EMBL" id="CP013213">
    <property type="protein sequence ID" value="AMC92602.1"/>
    <property type="molecule type" value="Genomic_DNA"/>
</dbReference>
<dbReference type="GO" id="GO:0003677">
    <property type="term" value="F:DNA binding"/>
    <property type="evidence" value="ECO:0007669"/>
    <property type="project" value="UniProtKB-KW"/>
</dbReference>
<dbReference type="GO" id="GO:0003700">
    <property type="term" value="F:DNA-binding transcription factor activity"/>
    <property type="evidence" value="ECO:0007669"/>
    <property type="project" value="InterPro"/>
</dbReference>
<dbReference type="PANTHER" id="PTHR33154:SF33">
    <property type="entry name" value="TRANSCRIPTIONAL REPRESSOR SDPR"/>
    <property type="match status" value="1"/>
</dbReference>
<keyword evidence="1" id="KW-0805">Transcription regulation</keyword>
<dbReference type="InterPro" id="IPR001845">
    <property type="entry name" value="HTH_ArsR_DNA-bd_dom"/>
</dbReference>
<proteinExistence type="predicted"/>
<dbReference type="Pfam" id="PF01022">
    <property type="entry name" value="HTH_5"/>
    <property type="match status" value="1"/>
</dbReference>
<protein>
    <recommendedName>
        <fullName evidence="4">HTH arsR-type domain-containing protein</fullName>
    </recommendedName>
</protein>
<dbReference type="InterPro" id="IPR036390">
    <property type="entry name" value="WH_DNA-bd_sf"/>
</dbReference>
<dbReference type="Gene3D" id="1.10.10.10">
    <property type="entry name" value="Winged helix-like DNA-binding domain superfamily/Winged helix DNA-binding domain"/>
    <property type="match status" value="1"/>
</dbReference>
<evidence type="ECO:0000256" key="1">
    <source>
        <dbReference type="ARBA" id="ARBA00023015"/>
    </source>
</evidence>
<dbReference type="Proteomes" id="UP000063781">
    <property type="component" value="Chromosome"/>
</dbReference>
<dbReference type="PROSITE" id="PS50987">
    <property type="entry name" value="HTH_ARSR_2"/>
    <property type="match status" value="1"/>
</dbReference>
<dbReference type="PANTHER" id="PTHR33154">
    <property type="entry name" value="TRANSCRIPTIONAL REGULATOR, ARSR FAMILY"/>
    <property type="match status" value="1"/>
</dbReference>
<dbReference type="InterPro" id="IPR036388">
    <property type="entry name" value="WH-like_DNA-bd_sf"/>
</dbReference>
<evidence type="ECO:0000313" key="5">
    <source>
        <dbReference type="EMBL" id="AMC92602.1"/>
    </source>
</evidence>
<gene>
    <name evidence="5" type="ORF">AOC36_00905</name>
</gene>
<organism evidence="5 6">
    <name type="scientific">Erysipelothrix larvae</name>
    <dbReference type="NCBI Taxonomy" id="1514105"/>
    <lineage>
        <taxon>Bacteria</taxon>
        <taxon>Bacillati</taxon>
        <taxon>Bacillota</taxon>
        <taxon>Erysipelotrichia</taxon>
        <taxon>Erysipelotrichales</taxon>
        <taxon>Erysipelotrichaceae</taxon>
        <taxon>Erysipelothrix</taxon>
    </lineage>
</organism>
<name>A0A0X8GY72_9FIRM</name>
<keyword evidence="2" id="KW-0238">DNA-binding</keyword>
<dbReference type="SMART" id="SM00418">
    <property type="entry name" value="HTH_ARSR"/>
    <property type="match status" value="1"/>
</dbReference>
<reference evidence="5 6" key="1">
    <citation type="submission" date="2015-10" db="EMBL/GenBank/DDBJ databases">
        <title>Erysipelothrix larvae sp. LV19 isolated from the larval gut of the rhinoceros beetle, Trypoxylus dichotomus.</title>
        <authorList>
            <person name="Lim S."/>
            <person name="Kim B.-C."/>
        </authorList>
    </citation>
    <scope>NUCLEOTIDE SEQUENCE [LARGE SCALE GENOMIC DNA]</scope>
    <source>
        <strain evidence="5 6">LV19</strain>
    </source>
</reference>
<keyword evidence="3" id="KW-0804">Transcription</keyword>
<evidence type="ECO:0000313" key="6">
    <source>
        <dbReference type="Proteomes" id="UP000063781"/>
    </source>
</evidence>
<dbReference type="OrthoDB" id="1644524at2"/>
<keyword evidence="6" id="KW-1185">Reference proteome</keyword>
<dbReference type="STRING" id="1514105.AOC36_00905"/>
<dbReference type="RefSeq" id="WP_067630122.1">
    <property type="nucleotide sequence ID" value="NZ_CP013213.1"/>
</dbReference>
<accession>A0A0X8GY72</accession>
<evidence type="ECO:0000259" key="4">
    <source>
        <dbReference type="PROSITE" id="PS50987"/>
    </source>
</evidence>
<evidence type="ECO:0000256" key="3">
    <source>
        <dbReference type="ARBA" id="ARBA00023163"/>
    </source>
</evidence>
<dbReference type="InterPro" id="IPR011991">
    <property type="entry name" value="ArsR-like_HTH"/>
</dbReference>
<dbReference type="SUPFAM" id="SSF46785">
    <property type="entry name" value="Winged helix' DNA-binding domain"/>
    <property type="match status" value="1"/>
</dbReference>
<sequence>MITINTKPNLAFEAYTFILRKLNNSERYAHTTHAEFKANIDAIYDESTPLFDALFHEKETIRSLFTDLNDVLKINNLLPYYYFYSKHRSEQTPNQSHSIREDMYKYITNLHDLASDEPCDKDASAFHIIQGLNLEIGDKWHLMNFYENSETLYPQYESIMDTVIDFITPYLTHFDSYLNDFNHEWQTIDQSTGLKNHFKDMYKITINDSENITLSPSILGCNQGVFIDSEIFIGVLLNTSVLKRNTLTFESVTRILKLLGDPTKSSILQLLHHKKMYGKELANETGLTPATISYHMQELINEQLISITTQDSSNRIYYQLNNEMLLGALDFAQSMFH</sequence>
<dbReference type="CDD" id="cd00090">
    <property type="entry name" value="HTH_ARSR"/>
    <property type="match status" value="1"/>
</dbReference>
<dbReference type="InterPro" id="IPR051081">
    <property type="entry name" value="HTH_MetalResp_TranReg"/>
</dbReference>
<evidence type="ECO:0000256" key="2">
    <source>
        <dbReference type="ARBA" id="ARBA00023125"/>
    </source>
</evidence>
<dbReference type="AlphaFoldDB" id="A0A0X8GY72"/>
<dbReference type="KEGG" id="erl:AOC36_00905"/>